<dbReference type="Proteomes" id="UP001303046">
    <property type="component" value="Unassembled WGS sequence"/>
</dbReference>
<keyword evidence="1" id="KW-0812">Transmembrane</keyword>
<sequence length="141" mass="15261">MKFVAVTGALEAVRWTVAIKIEAGGGPLVALAPLIAAVHYGLTSISIGSLSAMLRAQPPTQLHPASCRFVVSRCRFTQLQKRGKFLTMGLFSHLVTMCVGVYGGAFLAQNYEIGKVPSLSELAKQFEGYLQNYAKDLKKDK</sequence>
<name>A0ABR1BY16_NECAM</name>
<gene>
    <name evidence="2" type="primary">Necator_chrI.g3203</name>
    <name evidence="2" type="ORF">RB195_007074</name>
</gene>
<feature type="transmembrane region" description="Helical" evidence="1">
    <location>
        <begin position="28"/>
        <end position="54"/>
    </location>
</feature>
<dbReference type="EMBL" id="JAVFWL010000001">
    <property type="protein sequence ID" value="KAK6730385.1"/>
    <property type="molecule type" value="Genomic_DNA"/>
</dbReference>
<accession>A0ABR1BY16</accession>
<feature type="transmembrane region" description="Helical" evidence="1">
    <location>
        <begin position="85"/>
        <end position="108"/>
    </location>
</feature>
<organism evidence="2 3">
    <name type="scientific">Necator americanus</name>
    <name type="common">Human hookworm</name>
    <dbReference type="NCBI Taxonomy" id="51031"/>
    <lineage>
        <taxon>Eukaryota</taxon>
        <taxon>Metazoa</taxon>
        <taxon>Ecdysozoa</taxon>
        <taxon>Nematoda</taxon>
        <taxon>Chromadorea</taxon>
        <taxon>Rhabditida</taxon>
        <taxon>Rhabditina</taxon>
        <taxon>Rhabditomorpha</taxon>
        <taxon>Strongyloidea</taxon>
        <taxon>Ancylostomatidae</taxon>
        <taxon>Bunostominae</taxon>
        <taxon>Necator</taxon>
    </lineage>
</organism>
<proteinExistence type="predicted"/>
<keyword evidence="1" id="KW-0472">Membrane</keyword>
<reference evidence="2 3" key="1">
    <citation type="submission" date="2023-08" db="EMBL/GenBank/DDBJ databases">
        <title>A Necator americanus chromosomal reference genome.</title>
        <authorList>
            <person name="Ilik V."/>
            <person name="Petrzelkova K.J."/>
            <person name="Pardy F."/>
            <person name="Fuh T."/>
            <person name="Niatou-Singa F.S."/>
            <person name="Gouil Q."/>
            <person name="Baker L."/>
            <person name="Ritchie M.E."/>
            <person name="Jex A.R."/>
            <person name="Gazzola D."/>
            <person name="Li H."/>
            <person name="Toshio Fujiwara R."/>
            <person name="Zhan B."/>
            <person name="Aroian R.V."/>
            <person name="Pafco B."/>
            <person name="Schwarz E.M."/>
        </authorList>
    </citation>
    <scope>NUCLEOTIDE SEQUENCE [LARGE SCALE GENOMIC DNA]</scope>
    <source>
        <strain evidence="2 3">Aroian</strain>
        <tissue evidence="2">Whole animal</tissue>
    </source>
</reference>
<evidence type="ECO:0000256" key="1">
    <source>
        <dbReference type="SAM" id="Phobius"/>
    </source>
</evidence>
<keyword evidence="1" id="KW-1133">Transmembrane helix</keyword>
<protein>
    <submittedName>
        <fullName evidence="2">Uncharacterized protein</fullName>
    </submittedName>
</protein>
<evidence type="ECO:0000313" key="2">
    <source>
        <dbReference type="EMBL" id="KAK6730385.1"/>
    </source>
</evidence>
<evidence type="ECO:0000313" key="3">
    <source>
        <dbReference type="Proteomes" id="UP001303046"/>
    </source>
</evidence>
<keyword evidence="3" id="KW-1185">Reference proteome</keyword>
<comment type="caution">
    <text evidence="2">The sequence shown here is derived from an EMBL/GenBank/DDBJ whole genome shotgun (WGS) entry which is preliminary data.</text>
</comment>